<feature type="transmembrane region" description="Helical" evidence="1">
    <location>
        <begin position="7"/>
        <end position="32"/>
    </location>
</feature>
<dbReference type="AlphaFoldDB" id="A0A1C7EJD4"/>
<proteinExistence type="predicted"/>
<keyword evidence="1" id="KW-0812">Transmembrane</keyword>
<dbReference type="KEGG" id="pdg:BCM40_10910"/>
<accession>A0A1C7EJD4</accession>
<keyword evidence="3" id="KW-1185">Reference proteome</keyword>
<evidence type="ECO:0000313" key="2">
    <source>
        <dbReference type="EMBL" id="ANU23845.1"/>
    </source>
</evidence>
<dbReference type="EMBL" id="CP016543">
    <property type="protein sequence ID" value="ANU23845.1"/>
    <property type="molecule type" value="Genomic_DNA"/>
</dbReference>
<reference evidence="2" key="1">
    <citation type="submission" date="2016-10" db="EMBL/GenBank/DDBJ databases">
        <authorList>
            <person name="See-Too W.S."/>
        </authorList>
    </citation>
    <scope>NUCLEOTIDE SEQUENCE</scope>
    <source>
        <strain evidence="2">DSM 22276</strain>
    </source>
</reference>
<organism evidence="2 3">
    <name type="scientific">Planococcus donghaensis</name>
    <dbReference type="NCBI Taxonomy" id="414778"/>
    <lineage>
        <taxon>Bacteria</taxon>
        <taxon>Bacillati</taxon>
        <taxon>Bacillota</taxon>
        <taxon>Bacilli</taxon>
        <taxon>Bacillales</taxon>
        <taxon>Caryophanaceae</taxon>
        <taxon>Planococcus</taxon>
    </lineage>
</organism>
<keyword evidence="1" id="KW-0472">Membrane</keyword>
<gene>
    <name evidence="2" type="ORF">BCM40_10910</name>
</gene>
<protein>
    <submittedName>
        <fullName evidence="2">Uncharacterized protein</fullName>
    </submittedName>
</protein>
<evidence type="ECO:0000256" key="1">
    <source>
        <dbReference type="SAM" id="Phobius"/>
    </source>
</evidence>
<feature type="transmembrane region" description="Helical" evidence="1">
    <location>
        <begin position="44"/>
        <end position="70"/>
    </location>
</feature>
<dbReference type="Proteomes" id="UP000092495">
    <property type="component" value="Chromosome"/>
</dbReference>
<dbReference type="OrthoDB" id="2330154at2"/>
<sequence>MKLKHFIIVITIISIVIFLGSLTVNGLVTYWGNSLKWGSGSRDIWIGFWGSILGGLVGSLAVIFTTYYLISNEDRKQRDLILLNLEIDTIKQINTNLSTLENSFNKFSELAEEYIYKVGKDVSTSEVAEIKELIYKELRKLDKLTGRFYNNESFYTEDMSIFSNLLSDFRRNVKYIGWKVRDCNDKNASKTLEDFIELNNKVEEIVDGLIKHLSIRHLEEYIKFSEARGSKKNIRDSFKSVLSKIIKEEK</sequence>
<keyword evidence="1" id="KW-1133">Transmembrane helix</keyword>
<evidence type="ECO:0000313" key="3">
    <source>
        <dbReference type="Proteomes" id="UP000092495"/>
    </source>
</evidence>
<dbReference type="RefSeq" id="WP_065526830.1">
    <property type="nucleotide sequence ID" value="NZ_CP016543.2"/>
</dbReference>
<name>A0A1C7EJD4_9BACL</name>